<protein>
    <submittedName>
        <fullName evidence="1">Uncharacterized protein</fullName>
    </submittedName>
</protein>
<proteinExistence type="predicted"/>
<gene>
    <name evidence="1" type="ORF">QE210_19645</name>
</gene>
<reference evidence="1" key="1">
    <citation type="submission" date="2023-04" db="EMBL/GenBank/DDBJ databases">
        <title>Genome dynamics across the evolutionary transition to endosymbiosis.</title>
        <authorList>
            <person name="Siozios S."/>
            <person name="Nadal-Jimenez P."/>
            <person name="Azagi T."/>
            <person name="Sprong H."/>
            <person name="Frost C.L."/>
            <person name="Parratt S.R."/>
            <person name="Taylor G."/>
            <person name="Brettell L."/>
            <person name="Lew K.C."/>
            <person name="Croft L."/>
            <person name="King K.C."/>
            <person name="Brockhurst M.A."/>
            <person name="Hypsa V."/>
            <person name="Novakova E."/>
            <person name="Darby A.C."/>
            <person name="Hurst G.D.D."/>
        </authorList>
    </citation>
    <scope>NUCLEOTIDE SEQUENCE</scope>
    <source>
        <strain evidence="1">APv</strain>
        <plasmid evidence="1">paPv4</plasmid>
    </source>
</reference>
<dbReference type="AlphaFoldDB" id="A0AA95KBW5"/>
<organism evidence="1 2">
    <name type="scientific">Arsenophonus nasoniae</name>
    <name type="common">son-killer infecting Nasonia vitripennis</name>
    <dbReference type="NCBI Taxonomy" id="638"/>
    <lineage>
        <taxon>Bacteria</taxon>
        <taxon>Pseudomonadati</taxon>
        <taxon>Pseudomonadota</taxon>
        <taxon>Gammaproteobacteria</taxon>
        <taxon>Enterobacterales</taxon>
        <taxon>Morganellaceae</taxon>
        <taxon>Arsenophonus</taxon>
    </lineage>
</organism>
<dbReference type="EMBL" id="CP123508">
    <property type="protein sequence ID" value="WGM03636.1"/>
    <property type="molecule type" value="Genomic_DNA"/>
</dbReference>
<evidence type="ECO:0000313" key="2">
    <source>
        <dbReference type="Proteomes" id="UP001177595"/>
    </source>
</evidence>
<evidence type="ECO:0000313" key="1">
    <source>
        <dbReference type="EMBL" id="WGM03636.1"/>
    </source>
</evidence>
<accession>A0AA95KBW5</accession>
<name>A0AA95KBW5_9GAMM</name>
<dbReference type="Proteomes" id="UP001177595">
    <property type="component" value="Plasmid paPv4"/>
</dbReference>
<dbReference type="RefSeq" id="WP_280626867.1">
    <property type="nucleotide sequence ID" value="NZ_CP123508.1"/>
</dbReference>
<sequence>MKKFARTTSVIDKNLWQNLPRFKISANHHRFGIGKSTQIGKFLKECKNRGDGVIVFSPTPQAIGLTEVSPLSLIFIDDKEAE</sequence>
<geneLocation type="plasmid" evidence="1 2">
    <name>paPv4</name>
</geneLocation>
<keyword evidence="1" id="KW-0614">Plasmid</keyword>